<dbReference type="InterPro" id="IPR029063">
    <property type="entry name" value="SAM-dependent_MTases_sf"/>
</dbReference>
<evidence type="ECO:0000313" key="8">
    <source>
        <dbReference type="EMBL" id="CAI9616918.1"/>
    </source>
</evidence>
<dbReference type="Pfam" id="PF04072">
    <property type="entry name" value="LCM"/>
    <property type="match status" value="1"/>
</dbReference>
<evidence type="ECO:0000256" key="5">
    <source>
        <dbReference type="ARBA" id="ARBA00022679"/>
    </source>
</evidence>
<dbReference type="Gene3D" id="3.40.50.150">
    <property type="entry name" value="Vaccinia Virus protein VP39"/>
    <property type="match status" value="1"/>
</dbReference>
<dbReference type="EC" id="2.1.1.233" evidence="3"/>
<gene>
    <name evidence="8" type="ORF">SPARVUS_LOCUS15478338</name>
</gene>
<comment type="similarity">
    <text evidence="2">Belongs to the methyltransferase superfamily. LCMT family.</text>
</comment>
<comment type="catalytic activity">
    <reaction evidence="1">
        <text>[phosphatase 2A protein]-C-terminal L-leucine + S-adenosyl-L-methionine = [phosphatase 2A protein]-C-terminal L-leucine methyl ester + S-adenosyl-L-homocysteine</text>
        <dbReference type="Rhea" id="RHEA:48544"/>
        <dbReference type="Rhea" id="RHEA-COMP:12134"/>
        <dbReference type="Rhea" id="RHEA-COMP:12135"/>
        <dbReference type="ChEBI" id="CHEBI:57856"/>
        <dbReference type="ChEBI" id="CHEBI:59789"/>
        <dbReference type="ChEBI" id="CHEBI:90516"/>
        <dbReference type="ChEBI" id="CHEBI:90517"/>
        <dbReference type="EC" id="2.1.1.233"/>
    </reaction>
</comment>
<keyword evidence="6" id="KW-0949">S-adenosyl-L-methionine</keyword>
<dbReference type="EMBL" id="CATNWA010020145">
    <property type="protein sequence ID" value="CAI9616918.1"/>
    <property type="molecule type" value="Genomic_DNA"/>
</dbReference>
<dbReference type="InterPro" id="IPR016651">
    <property type="entry name" value="LCMT1"/>
</dbReference>
<proteinExistence type="inferred from homology"/>
<accession>A0ABN9H587</accession>
<evidence type="ECO:0000313" key="9">
    <source>
        <dbReference type="Proteomes" id="UP001162483"/>
    </source>
</evidence>
<evidence type="ECO:0000256" key="2">
    <source>
        <dbReference type="ARBA" id="ARBA00010703"/>
    </source>
</evidence>
<comment type="caution">
    <text evidence="8">The sequence shown here is derived from an EMBL/GenBank/DDBJ whole genome shotgun (WGS) entry which is preliminary data.</text>
</comment>
<dbReference type="SUPFAM" id="SSF53335">
    <property type="entry name" value="S-adenosyl-L-methionine-dependent methyltransferases"/>
    <property type="match status" value="1"/>
</dbReference>
<name>A0ABN9H587_9NEOB</name>
<sequence length="240" mass="27314">MGYFADEFQKYFVSRTSRRSPLIHRGYCVRSQAVGHCIKEFLRDTEDCTHRQVLSLGCGFDSLYFRMCGNLGVEGSTCFWEVDFPAVVKRKRQVIEGTEDLKKMLGEKSDYNGSAPGYSVLLSEDYKLLGVDLGDIAALDSALDSAGLRWNCPTLVLAEVVLCYMDPTRSTNVIGWAARRFPHSRFVLYEQFSPCDPFGQVMMNHFVSLNSALRSVTAYPLLEDQERRFLQEGWEKCHVL</sequence>
<evidence type="ECO:0000256" key="4">
    <source>
        <dbReference type="ARBA" id="ARBA00022603"/>
    </source>
</evidence>
<evidence type="ECO:0000256" key="6">
    <source>
        <dbReference type="ARBA" id="ARBA00022691"/>
    </source>
</evidence>
<dbReference type="Proteomes" id="UP001162483">
    <property type="component" value="Unassembled WGS sequence"/>
</dbReference>
<protein>
    <recommendedName>
        <fullName evidence="3">[phosphatase 2A protein]-leucine-carboxy methyltransferase</fullName>
        <ecNumber evidence="3">2.1.1.233</ecNumber>
    </recommendedName>
    <alternativeName>
        <fullName evidence="7">[Phosphatase 2A protein]-leucine-carboxy methyltransferase 1</fullName>
    </alternativeName>
</protein>
<feature type="non-terminal residue" evidence="8">
    <location>
        <position position="240"/>
    </location>
</feature>
<dbReference type="PANTHER" id="PTHR46529:SF1">
    <property type="entry name" value="TRNA WYBUTOSINE-SYNTHESIZING PROTEIN 4"/>
    <property type="match status" value="1"/>
</dbReference>
<keyword evidence="9" id="KW-1185">Reference proteome</keyword>
<evidence type="ECO:0000256" key="7">
    <source>
        <dbReference type="ARBA" id="ARBA00032526"/>
    </source>
</evidence>
<organism evidence="8 9">
    <name type="scientific">Staurois parvus</name>
    <dbReference type="NCBI Taxonomy" id="386267"/>
    <lineage>
        <taxon>Eukaryota</taxon>
        <taxon>Metazoa</taxon>
        <taxon>Chordata</taxon>
        <taxon>Craniata</taxon>
        <taxon>Vertebrata</taxon>
        <taxon>Euteleostomi</taxon>
        <taxon>Amphibia</taxon>
        <taxon>Batrachia</taxon>
        <taxon>Anura</taxon>
        <taxon>Neobatrachia</taxon>
        <taxon>Ranoidea</taxon>
        <taxon>Ranidae</taxon>
        <taxon>Staurois</taxon>
    </lineage>
</organism>
<evidence type="ECO:0000256" key="1">
    <source>
        <dbReference type="ARBA" id="ARBA00000724"/>
    </source>
</evidence>
<reference evidence="8" key="1">
    <citation type="submission" date="2023-05" db="EMBL/GenBank/DDBJ databases">
        <authorList>
            <person name="Stuckert A."/>
        </authorList>
    </citation>
    <scope>NUCLEOTIDE SEQUENCE</scope>
</reference>
<dbReference type="PANTHER" id="PTHR46529">
    <property type="entry name" value="TRNA WYBUTOSINE-SYNTHESIZING PROTEIN 4"/>
    <property type="match status" value="1"/>
</dbReference>
<evidence type="ECO:0000256" key="3">
    <source>
        <dbReference type="ARBA" id="ARBA00012834"/>
    </source>
</evidence>
<keyword evidence="4" id="KW-0489">Methyltransferase</keyword>
<dbReference type="PIRSF" id="PIRSF016305">
    <property type="entry name" value="LCM_mtfrase"/>
    <property type="match status" value="1"/>
</dbReference>
<keyword evidence="5" id="KW-0808">Transferase</keyword>
<dbReference type="InterPro" id="IPR007213">
    <property type="entry name" value="Ppm1/Ppm2/Tcmp"/>
</dbReference>